<evidence type="ECO:0000256" key="1">
    <source>
        <dbReference type="SAM" id="Phobius"/>
    </source>
</evidence>
<dbReference type="AlphaFoldDB" id="A0A380MV85"/>
<sequence length="110" mass="12676">MDNQTQQDILVINQIQLVLAEKRTILSLLRIGIATLILPLSIISFLIATSKYYEINHVWLLLSIVGCINLALLAIAFYLIFHSIHRLRDYDKMIENIKKVHSTLSNFIKN</sequence>
<accession>A0A380MV85</accession>
<reference evidence="2 3" key="1">
    <citation type="submission" date="2018-06" db="EMBL/GenBank/DDBJ databases">
        <authorList>
            <consortium name="Pathogen Informatics"/>
            <person name="Doyle S."/>
        </authorList>
    </citation>
    <scope>NUCLEOTIDE SEQUENCE [LARGE SCALE GENOMIC DNA]</scope>
    <source>
        <strain evidence="2 3">NCTC13337</strain>
    </source>
</reference>
<protein>
    <recommendedName>
        <fullName evidence="4">DUF202 domain-containing protein</fullName>
    </recommendedName>
</protein>
<gene>
    <name evidence="2" type="ORF">NCTC13337_01493</name>
</gene>
<dbReference type="EMBL" id="UHIC01000001">
    <property type="protein sequence ID" value="SUO95611.1"/>
    <property type="molecule type" value="Genomic_DNA"/>
</dbReference>
<keyword evidence="1" id="KW-1133">Transmembrane helix</keyword>
<feature type="transmembrane region" description="Helical" evidence="1">
    <location>
        <begin position="28"/>
        <end position="47"/>
    </location>
</feature>
<name>A0A380MV85_9GAMM</name>
<organism evidence="2 3">
    <name type="scientific">Suttonella ornithocola</name>
    <dbReference type="NCBI Taxonomy" id="279832"/>
    <lineage>
        <taxon>Bacteria</taxon>
        <taxon>Pseudomonadati</taxon>
        <taxon>Pseudomonadota</taxon>
        <taxon>Gammaproteobacteria</taxon>
        <taxon>Cardiobacteriales</taxon>
        <taxon>Cardiobacteriaceae</taxon>
        <taxon>Suttonella</taxon>
    </lineage>
</organism>
<keyword evidence="1" id="KW-0472">Membrane</keyword>
<evidence type="ECO:0000313" key="3">
    <source>
        <dbReference type="Proteomes" id="UP000254601"/>
    </source>
</evidence>
<keyword evidence="1" id="KW-0812">Transmembrane</keyword>
<dbReference type="OrthoDB" id="5459977at2"/>
<proteinExistence type="predicted"/>
<dbReference type="Proteomes" id="UP000254601">
    <property type="component" value="Unassembled WGS sequence"/>
</dbReference>
<keyword evidence="3" id="KW-1185">Reference proteome</keyword>
<feature type="transmembrane region" description="Helical" evidence="1">
    <location>
        <begin position="59"/>
        <end position="81"/>
    </location>
</feature>
<dbReference type="RefSeq" id="WP_072576382.1">
    <property type="nucleotide sequence ID" value="NZ_LWHB01000067.1"/>
</dbReference>
<evidence type="ECO:0008006" key="4">
    <source>
        <dbReference type="Google" id="ProtNLM"/>
    </source>
</evidence>
<evidence type="ECO:0000313" key="2">
    <source>
        <dbReference type="EMBL" id="SUO95611.1"/>
    </source>
</evidence>